<keyword evidence="3" id="KW-1185">Reference proteome</keyword>
<accession>A0A6J8A8K8</accession>
<dbReference type="EMBL" id="CACVKT020000821">
    <property type="protein sequence ID" value="CAC5363295.1"/>
    <property type="molecule type" value="Genomic_DNA"/>
</dbReference>
<dbReference type="Proteomes" id="UP000507470">
    <property type="component" value="Unassembled WGS sequence"/>
</dbReference>
<evidence type="ECO:0000313" key="2">
    <source>
        <dbReference type="EMBL" id="CAC5363295.1"/>
    </source>
</evidence>
<dbReference type="OrthoDB" id="6117453at2759"/>
<name>A0A6J8A8K8_MYTCO</name>
<reference evidence="2 3" key="1">
    <citation type="submission" date="2020-06" db="EMBL/GenBank/DDBJ databases">
        <authorList>
            <person name="Li R."/>
            <person name="Bekaert M."/>
        </authorList>
    </citation>
    <scope>NUCLEOTIDE SEQUENCE [LARGE SCALE GENOMIC DNA]</scope>
    <source>
        <strain evidence="3">wild</strain>
    </source>
</reference>
<organism evidence="2 3">
    <name type="scientific">Mytilus coruscus</name>
    <name type="common">Sea mussel</name>
    <dbReference type="NCBI Taxonomy" id="42192"/>
    <lineage>
        <taxon>Eukaryota</taxon>
        <taxon>Metazoa</taxon>
        <taxon>Spiralia</taxon>
        <taxon>Lophotrochozoa</taxon>
        <taxon>Mollusca</taxon>
        <taxon>Bivalvia</taxon>
        <taxon>Autobranchia</taxon>
        <taxon>Pteriomorphia</taxon>
        <taxon>Mytilida</taxon>
        <taxon>Mytiloidea</taxon>
        <taxon>Mytilidae</taxon>
        <taxon>Mytilinae</taxon>
        <taxon>Mytilus</taxon>
    </lineage>
</organism>
<protein>
    <submittedName>
        <fullName evidence="2">Uncharacterized protein</fullName>
    </submittedName>
</protein>
<sequence>MWKLHSVEDERDETNSCGNVEAEDHNLITHLLHHIPESYNDFGPLYDRWLYPLERANSWITRQILQHGHEESTVVQTYRNLITHLLHHIPESYNDFGPLYDRWLYPLERANSWITRQILQHGHEESTVVQTYRCLVDKGPTMPVIWEQLRAICFFLLGLYSSQKLLEAHQFLRKMLIMYGEDKPNTSDVHLLPCVTKASVYVQYQLQCKTNSKPYIKTSRVDVMLNSEFQHIKLRKYIFCMELNRVPYGSQHRDHSKPKAKGMPSCSVKL</sequence>
<feature type="region of interest" description="Disordered" evidence="1">
    <location>
        <begin position="249"/>
        <end position="270"/>
    </location>
</feature>
<evidence type="ECO:0000256" key="1">
    <source>
        <dbReference type="SAM" id="MobiDB-lite"/>
    </source>
</evidence>
<evidence type="ECO:0000313" key="3">
    <source>
        <dbReference type="Proteomes" id="UP000507470"/>
    </source>
</evidence>
<proteinExistence type="predicted"/>
<dbReference type="AlphaFoldDB" id="A0A6J8A8K8"/>
<gene>
    <name evidence="2" type="ORF">MCOR_4774</name>
</gene>